<name>A0A9D2TCA3_9FIRM</name>
<accession>A0A9D2TCA3</accession>
<dbReference type="AlphaFoldDB" id="A0A9D2TCA3"/>
<evidence type="ECO:0000313" key="1">
    <source>
        <dbReference type="EMBL" id="HJC63448.1"/>
    </source>
</evidence>
<organism evidence="1 2">
    <name type="scientific">Candidatus Blautia merdavium</name>
    <dbReference type="NCBI Taxonomy" id="2838494"/>
    <lineage>
        <taxon>Bacteria</taxon>
        <taxon>Bacillati</taxon>
        <taxon>Bacillota</taxon>
        <taxon>Clostridia</taxon>
        <taxon>Lachnospirales</taxon>
        <taxon>Lachnospiraceae</taxon>
        <taxon>Blautia</taxon>
    </lineage>
</organism>
<protein>
    <submittedName>
        <fullName evidence="1">Uncharacterized protein</fullName>
    </submittedName>
</protein>
<sequence>MAPQKMLPVGIEDFKEIRKDGFYYMEQECQKALDQINEKHYTDIFRQTDLRRILKYGIACSRKSCKVLAEKEILK</sequence>
<proteinExistence type="predicted"/>
<reference evidence="1" key="1">
    <citation type="journal article" date="2021" name="PeerJ">
        <title>Extensive microbial diversity within the chicken gut microbiome revealed by metagenomics and culture.</title>
        <authorList>
            <person name="Gilroy R."/>
            <person name="Ravi A."/>
            <person name="Getino M."/>
            <person name="Pursley I."/>
            <person name="Horton D.L."/>
            <person name="Alikhan N.F."/>
            <person name="Baker D."/>
            <person name="Gharbi K."/>
            <person name="Hall N."/>
            <person name="Watson M."/>
            <person name="Adriaenssens E.M."/>
            <person name="Foster-Nyarko E."/>
            <person name="Jarju S."/>
            <person name="Secka A."/>
            <person name="Antonio M."/>
            <person name="Oren A."/>
            <person name="Chaudhuri R.R."/>
            <person name="La Ragione R."/>
            <person name="Hildebrand F."/>
            <person name="Pallen M.J."/>
        </authorList>
    </citation>
    <scope>NUCLEOTIDE SEQUENCE</scope>
    <source>
        <strain evidence="1">ChiBcec2-3848</strain>
    </source>
</reference>
<evidence type="ECO:0000313" key="2">
    <source>
        <dbReference type="Proteomes" id="UP000823886"/>
    </source>
</evidence>
<comment type="caution">
    <text evidence="1">The sequence shown here is derived from an EMBL/GenBank/DDBJ whole genome shotgun (WGS) entry which is preliminary data.</text>
</comment>
<dbReference type="Proteomes" id="UP000823886">
    <property type="component" value="Unassembled WGS sequence"/>
</dbReference>
<dbReference type="EMBL" id="DWVZ01000099">
    <property type="protein sequence ID" value="HJC63448.1"/>
    <property type="molecule type" value="Genomic_DNA"/>
</dbReference>
<reference evidence="1" key="2">
    <citation type="submission" date="2021-04" db="EMBL/GenBank/DDBJ databases">
        <authorList>
            <person name="Gilroy R."/>
        </authorList>
    </citation>
    <scope>NUCLEOTIDE SEQUENCE</scope>
    <source>
        <strain evidence="1">ChiBcec2-3848</strain>
    </source>
</reference>
<gene>
    <name evidence="1" type="ORF">H9753_07510</name>
</gene>